<name>A0ABT7L9B6_9BACI</name>
<comment type="caution">
    <text evidence="1">The sequence shown here is derived from an EMBL/GenBank/DDBJ whole genome shotgun (WGS) entry which is preliminary data.</text>
</comment>
<proteinExistence type="predicted"/>
<dbReference type="SUPFAM" id="SSF140500">
    <property type="entry name" value="BAS1536-like"/>
    <property type="match status" value="1"/>
</dbReference>
<keyword evidence="2" id="KW-1185">Reference proteome</keyword>
<dbReference type="Pfam" id="PF09388">
    <property type="entry name" value="SpoOE-like"/>
    <property type="match status" value="1"/>
</dbReference>
<dbReference type="Gene3D" id="4.10.280.10">
    <property type="entry name" value="Helix-loop-helix DNA-binding domain"/>
    <property type="match status" value="1"/>
</dbReference>
<protein>
    <submittedName>
        <fullName evidence="1">Aspartyl-phosphate phosphatase Spo0E family protein</fullName>
    </submittedName>
</protein>
<dbReference type="RefSeq" id="WP_285933057.1">
    <property type="nucleotide sequence ID" value="NZ_JASTZU010000048.1"/>
</dbReference>
<dbReference type="InterPro" id="IPR018540">
    <property type="entry name" value="Spo0E-like"/>
</dbReference>
<reference evidence="1 2" key="1">
    <citation type="submission" date="2023-06" db="EMBL/GenBank/DDBJ databases">
        <title>Aquibacillus rhizosphaerae LR5S19.</title>
        <authorList>
            <person name="Sun J.-Q."/>
        </authorList>
    </citation>
    <scope>NUCLEOTIDE SEQUENCE [LARGE SCALE GENOMIC DNA]</scope>
    <source>
        <strain evidence="1 2">LR5S19</strain>
    </source>
</reference>
<evidence type="ECO:0000313" key="2">
    <source>
        <dbReference type="Proteomes" id="UP001235343"/>
    </source>
</evidence>
<dbReference type="InterPro" id="IPR036638">
    <property type="entry name" value="HLH_DNA-bd_sf"/>
</dbReference>
<evidence type="ECO:0000313" key="1">
    <source>
        <dbReference type="EMBL" id="MDL4841775.1"/>
    </source>
</evidence>
<organism evidence="1 2">
    <name type="scientific">Aquibacillus rhizosphaerae</name>
    <dbReference type="NCBI Taxonomy" id="3051431"/>
    <lineage>
        <taxon>Bacteria</taxon>
        <taxon>Bacillati</taxon>
        <taxon>Bacillota</taxon>
        <taxon>Bacilli</taxon>
        <taxon>Bacillales</taxon>
        <taxon>Bacillaceae</taxon>
        <taxon>Aquibacillus</taxon>
    </lineage>
</organism>
<dbReference type="Proteomes" id="UP001235343">
    <property type="component" value="Unassembled WGS sequence"/>
</dbReference>
<dbReference type="InterPro" id="IPR037208">
    <property type="entry name" value="Spo0E-like_sf"/>
</dbReference>
<accession>A0ABT7L9B6</accession>
<dbReference type="EMBL" id="JASTZU010000048">
    <property type="protein sequence ID" value="MDL4841775.1"/>
    <property type="molecule type" value="Genomic_DNA"/>
</dbReference>
<sequence>MEQKLRKELIYNEHLISKIEFLRIRMIDSGLRYGLAHPTTVRLSQQLDKLMLIKQKEIK</sequence>
<gene>
    <name evidence="1" type="ORF">QQS35_15145</name>
</gene>